<keyword evidence="7 10" id="KW-1133">Transmembrane helix</keyword>
<reference evidence="11" key="1">
    <citation type="journal article" date="2021" name="PeerJ">
        <title>Extensive microbial diversity within the chicken gut microbiome revealed by metagenomics and culture.</title>
        <authorList>
            <person name="Gilroy R."/>
            <person name="Ravi A."/>
            <person name="Getino M."/>
            <person name="Pursley I."/>
            <person name="Horton D.L."/>
            <person name="Alikhan N.F."/>
            <person name="Baker D."/>
            <person name="Gharbi K."/>
            <person name="Hall N."/>
            <person name="Watson M."/>
            <person name="Adriaenssens E.M."/>
            <person name="Foster-Nyarko E."/>
            <person name="Jarju S."/>
            <person name="Secka A."/>
            <person name="Antonio M."/>
            <person name="Oren A."/>
            <person name="Chaudhuri R.R."/>
            <person name="La Ragione R."/>
            <person name="Hildebrand F."/>
            <person name="Pallen M.J."/>
        </authorList>
    </citation>
    <scope>NUCLEOTIDE SEQUENCE</scope>
    <source>
        <strain evidence="11">CHK188-16595</strain>
    </source>
</reference>
<comment type="caution">
    <text evidence="11">The sequence shown here is derived from an EMBL/GenBank/DDBJ whole genome shotgun (WGS) entry which is preliminary data.</text>
</comment>
<name>A0A9D2SAD1_9FIRM</name>
<keyword evidence="4 10" id="KW-1003">Cell membrane</keyword>
<sequence length="83" mass="9140">MLWYHYVFGVVLIIVSIIIIAVVLLQEGRSQNLSGAIAGGAETFLGKSKGRTIEAKLEKITKWLIVAFFVLVLAAFLIFLFIG</sequence>
<dbReference type="PRINTS" id="PR01651">
    <property type="entry name" value="SECGEXPORT"/>
</dbReference>
<dbReference type="Proteomes" id="UP000823877">
    <property type="component" value="Unassembled WGS sequence"/>
</dbReference>
<evidence type="ECO:0000256" key="6">
    <source>
        <dbReference type="ARBA" id="ARBA00022927"/>
    </source>
</evidence>
<evidence type="ECO:0000256" key="3">
    <source>
        <dbReference type="ARBA" id="ARBA00022448"/>
    </source>
</evidence>
<evidence type="ECO:0000256" key="1">
    <source>
        <dbReference type="ARBA" id="ARBA00004651"/>
    </source>
</evidence>
<keyword evidence="8 10" id="KW-0811">Translocation</keyword>
<dbReference type="GO" id="GO:0065002">
    <property type="term" value="P:intracellular protein transmembrane transport"/>
    <property type="evidence" value="ECO:0007669"/>
    <property type="project" value="TreeGrafter"/>
</dbReference>
<keyword evidence="5 10" id="KW-0812">Transmembrane</keyword>
<evidence type="ECO:0000256" key="8">
    <source>
        <dbReference type="ARBA" id="ARBA00023010"/>
    </source>
</evidence>
<dbReference type="InterPro" id="IPR004692">
    <property type="entry name" value="SecG"/>
</dbReference>
<keyword evidence="6 10" id="KW-0653">Protein transport</keyword>
<feature type="transmembrane region" description="Helical" evidence="10">
    <location>
        <begin position="6"/>
        <end position="25"/>
    </location>
</feature>
<protein>
    <recommendedName>
        <fullName evidence="10">Protein-export membrane protein SecG</fullName>
    </recommendedName>
</protein>
<evidence type="ECO:0000313" key="11">
    <source>
        <dbReference type="EMBL" id="HJB75375.1"/>
    </source>
</evidence>
<evidence type="ECO:0000256" key="2">
    <source>
        <dbReference type="ARBA" id="ARBA00008445"/>
    </source>
</evidence>
<dbReference type="PANTHER" id="PTHR34182">
    <property type="entry name" value="PROTEIN-EXPORT MEMBRANE PROTEIN SECG"/>
    <property type="match status" value="1"/>
</dbReference>
<evidence type="ECO:0000256" key="9">
    <source>
        <dbReference type="ARBA" id="ARBA00023136"/>
    </source>
</evidence>
<evidence type="ECO:0000256" key="7">
    <source>
        <dbReference type="ARBA" id="ARBA00022989"/>
    </source>
</evidence>
<dbReference type="GO" id="GO:0043952">
    <property type="term" value="P:protein transport by the Sec complex"/>
    <property type="evidence" value="ECO:0007669"/>
    <property type="project" value="TreeGrafter"/>
</dbReference>
<feature type="transmembrane region" description="Helical" evidence="10">
    <location>
        <begin position="63"/>
        <end position="82"/>
    </location>
</feature>
<keyword evidence="9 10" id="KW-0472">Membrane</keyword>
<evidence type="ECO:0000256" key="10">
    <source>
        <dbReference type="RuleBase" id="RU365087"/>
    </source>
</evidence>
<dbReference type="NCBIfam" id="TIGR00810">
    <property type="entry name" value="secG"/>
    <property type="match status" value="1"/>
</dbReference>
<comment type="subcellular location">
    <subcellularLocation>
        <location evidence="1 10">Cell membrane</location>
        <topology evidence="1 10">Multi-pass membrane protein</topology>
    </subcellularLocation>
</comment>
<dbReference type="Pfam" id="PF03840">
    <property type="entry name" value="SecG"/>
    <property type="match status" value="1"/>
</dbReference>
<dbReference type="GO" id="GO:0005886">
    <property type="term" value="C:plasma membrane"/>
    <property type="evidence" value="ECO:0007669"/>
    <property type="project" value="UniProtKB-SubCell"/>
</dbReference>
<reference evidence="11" key="2">
    <citation type="submission" date="2021-04" db="EMBL/GenBank/DDBJ databases">
        <authorList>
            <person name="Gilroy R."/>
        </authorList>
    </citation>
    <scope>NUCLEOTIDE SEQUENCE</scope>
    <source>
        <strain evidence="11">CHK188-16595</strain>
    </source>
</reference>
<dbReference type="GO" id="GO:0009306">
    <property type="term" value="P:protein secretion"/>
    <property type="evidence" value="ECO:0007669"/>
    <property type="project" value="UniProtKB-UniRule"/>
</dbReference>
<dbReference type="AlphaFoldDB" id="A0A9D2SAD1"/>
<dbReference type="GO" id="GO:0015450">
    <property type="term" value="F:protein-transporting ATPase activity"/>
    <property type="evidence" value="ECO:0007669"/>
    <property type="project" value="UniProtKB-UniRule"/>
</dbReference>
<evidence type="ECO:0000256" key="4">
    <source>
        <dbReference type="ARBA" id="ARBA00022475"/>
    </source>
</evidence>
<gene>
    <name evidence="11" type="primary">secG</name>
    <name evidence="11" type="ORF">IAA37_06870</name>
</gene>
<evidence type="ECO:0000256" key="5">
    <source>
        <dbReference type="ARBA" id="ARBA00022692"/>
    </source>
</evidence>
<keyword evidence="3 10" id="KW-0813">Transport</keyword>
<accession>A0A9D2SAD1</accession>
<dbReference type="InterPro" id="IPR023298">
    <property type="entry name" value="ATPase_P-typ_TM_dom_sf"/>
</dbReference>
<proteinExistence type="inferred from homology"/>
<dbReference type="PANTHER" id="PTHR34182:SF1">
    <property type="entry name" value="PROTEIN-EXPORT MEMBRANE PROTEIN SECG"/>
    <property type="match status" value="1"/>
</dbReference>
<dbReference type="EMBL" id="DWXN01000012">
    <property type="protein sequence ID" value="HJB75375.1"/>
    <property type="molecule type" value="Genomic_DNA"/>
</dbReference>
<organism evidence="11 12">
    <name type="scientific">Candidatus Eubacterium faecale</name>
    <dbReference type="NCBI Taxonomy" id="2838568"/>
    <lineage>
        <taxon>Bacteria</taxon>
        <taxon>Bacillati</taxon>
        <taxon>Bacillota</taxon>
        <taxon>Clostridia</taxon>
        <taxon>Eubacteriales</taxon>
        <taxon>Eubacteriaceae</taxon>
        <taxon>Eubacterium</taxon>
    </lineage>
</organism>
<comment type="similarity">
    <text evidence="2 10">Belongs to the SecG family.</text>
</comment>
<comment type="function">
    <text evidence="10">Involved in protein export. Participates in an early event of protein translocation.</text>
</comment>
<evidence type="ECO:0000313" key="12">
    <source>
        <dbReference type="Proteomes" id="UP000823877"/>
    </source>
</evidence>
<dbReference type="SUPFAM" id="SSF81665">
    <property type="entry name" value="Calcium ATPase, transmembrane domain M"/>
    <property type="match status" value="1"/>
</dbReference>